<dbReference type="Proteomes" id="UP000053477">
    <property type="component" value="Unassembled WGS sequence"/>
</dbReference>
<proteinExistence type="predicted"/>
<evidence type="ECO:0000313" key="2">
    <source>
        <dbReference type="EMBL" id="KLO08394.1"/>
    </source>
</evidence>
<dbReference type="Gene3D" id="3.30.710.10">
    <property type="entry name" value="Potassium Channel Kv1.1, Chain A"/>
    <property type="match status" value="1"/>
</dbReference>
<sequence length="394" mass="43919">METNDGPRKKRRTSKSPSRDEPVRHDILWFLDGNVVLSTKIYLFRVHKSILSLHSSVFCDMFQLVGEGSDEEKEENDDVEDSEDSGIAPHNHDVNSDNDTNADKKLDGDSDSDREAANTCSRKSSLSPEGDTYEGLPLVDLAGEDGEGVSKLLRAVYERDFYHRDDNSTSLETIVSLLLLSTKYNFKHIRTDVIIQISRQYPMSLNAFCALDKQHELFGKTRDKCSMRLLQAAIQADVYALLPILFYACAKFPISSVAFNPCKLPEDYMETLVLGKEELEGAINSFVSIFPCSMLKISGANECKNKGCASDGPFFAGNLGALVGTASLTDIEGERVVEKCFRACRKCRASLIKRINEQREAIWSAVPDFFGYDDWGYLQGKLDGVIAEGRGVRT</sequence>
<feature type="compositionally biased region" description="Polar residues" evidence="1">
    <location>
        <begin position="118"/>
        <end position="127"/>
    </location>
</feature>
<feature type="compositionally biased region" description="Acidic residues" evidence="1">
    <location>
        <begin position="69"/>
        <end position="84"/>
    </location>
</feature>
<feature type="compositionally biased region" description="Basic and acidic residues" evidence="1">
    <location>
        <begin position="90"/>
        <end position="116"/>
    </location>
</feature>
<dbReference type="OrthoDB" id="3027208at2759"/>
<dbReference type="EMBL" id="KQ086093">
    <property type="protein sequence ID" value="KLO08394.1"/>
    <property type="molecule type" value="Genomic_DNA"/>
</dbReference>
<name>A0A0H2R948_9AGAM</name>
<protein>
    <recommendedName>
        <fullName evidence="4">BTB domain-containing protein</fullName>
    </recommendedName>
</protein>
<reference evidence="2 3" key="1">
    <citation type="submission" date="2015-04" db="EMBL/GenBank/DDBJ databases">
        <title>Complete genome sequence of Schizopora paradoxa KUC8140, a cosmopolitan wood degrader in East Asia.</title>
        <authorList>
            <consortium name="DOE Joint Genome Institute"/>
            <person name="Min B."/>
            <person name="Park H."/>
            <person name="Jang Y."/>
            <person name="Kim J.-J."/>
            <person name="Kim K.H."/>
            <person name="Pangilinan J."/>
            <person name="Lipzen A."/>
            <person name="Riley R."/>
            <person name="Grigoriev I.V."/>
            <person name="Spatafora J.W."/>
            <person name="Choi I.-G."/>
        </authorList>
    </citation>
    <scope>NUCLEOTIDE SEQUENCE [LARGE SCALE GENOMIC DNA]</scope>
    <source>
        <strain evidence="2 3">KUC8140</strain>
    </source>
</reference>
<accession>A0A0H2R948</accession>
<organism evidence="2 3">
    <name type="scientific">Schizopora paradoxa</name>
    <dbReference type="NCBI Taxonomy" id="27342"/>
    <lineage>
        <taxon>Eukaryota</taxon>
        <taxon>Fungi</taxon>
        <taxon>Dikarya</taxon>
        <taxon>Basidiomycota</taxon>
        <taxon>Agaricomycotina</taxon>
        <taxon>Agaricomycetes</taxon>
        <taxon>Hymenochaetales</taxon>
        <taxon>Schizoporaceae</taxon>
        <taxon>Schizopora</taxon>
    </lineage>
</organism>
<dbReference type="SUPFAM" id="SSF54695">
    <property type="entry name" value="POZ domain"/>
    <property type="match status" value="1"/>
</dbReference>
<feature type="region of interest" description="Disordered" evidence="1">
    <location>
        <begin position="1"/>
        <end position="21"/>
    </location>
</feature>
<dbReference type="InParanoid" id="A0A0H2R948"/>
<gene>
    <name evidence="2" type="ORF">SCHPADRAFT_1000974</name>
</gene>
<keyword evidence="3" id="KW-1185">Reference proteome</keyword>
<evidence type="ECO:0000256" key="1">
    <source>
        <dbReference type="SAM" id="MobiDB-lite"/>
    </source>
</evidence>
<dbReference type="AlphaFoldDB" id="A0A0H2R948"/>
<feature type="region of interest" description="Disordered" evidence="1">
    <location>
        <begin position="69"/>
        <end position="131"/>
    </location>
</feature>
<dbReference type="InterPro" id="IPR011333">
    <property type="entry name" value="SKP1/BTB/POZ_sf"/>
</dbReference>
<evidence type="ECO:0008006" key="4">
    <source>
        <dbReference type="Google" id="ProtNLM"/>
    </source>
</evidence>
<evidence type="ECO:0000313" key="3">
    <source>
        <dbReference type="Proteomes" id="UP000053477"/>
    </source>
</evidence>